<evidence type="ECO:0000313" key="2">
    <source>
        <dbReference type="Proteomes" id="UP000308600"/>
    </source>
</evidence>
<name>A0ACD3A3X5_9AGAR</name>
<evidence type="ECO:0000313" key="1">
    <source>
        <dbReference type="EMBL" id="TFK60578.1"/>
    </source>
</evidence>
<proteinExistence type="predicted"/>
<keyword evidence="2" id="KW-1185">Reference proteome</keyword>
<dbReference type="Proteomes" id="UP000308600">
    <property type="component" value="Unassembled WGS sequence"/>
</dbReference>
<gene>
    <name evidence="1" type="ORF">BDN72DRAFT_904848</name>
</gene>
<sequence length="628" mass="69297">MSSLGMPTTVASPAICKQPGCAHPIVQRVCRGTKNPQNRGLWYEACGAPQPRSHFVRWMQERPPHNLLDMPSGTPKTLLEALSRVPLTPEKVHDYHLHAQVPSSPLKAIPITPLDFDNPPLDFTDDPPASPSKDNNLPKSVPQANTADPAPTLVRGGKVGIMCNASKCSGRGCTTCSFKYCMKCCREQQARQGVTCQESRHLLSDANIPKTTPELMGALASTTFLGRPLSEAHYNAQREAREKYEAQKAEVREQEAVLASLRHNITILYWKDDTLPPKSFTVTCKHYPAFRLLDCSESVRQALGVAGGGLIETFTIDSENKWWIGHELETSRNVHGVTCLLYRKDGVSDGVNMEEEVAKASKLGRTQKRPIAVMNLPDGGYGTEYKRPRVQSTLTSVEPETPTHSNRASSVTPTSTPQRITPRPFRPLPHRIGASASGTRLPSIDEQLINARSPEIERDDEVEIVGPGISTRPQGSAHLNNQSSSRHASWPLMYVVDMVNGLDQMETMANMRQEDQFKAVFHTQSFPKATHNRCSRAVTFAPECILTKYLTAGHAPAGQWKDFLREVEASYGGQKNVPKLGAKKAEGKDTRLKGPQKRKVVAIPAIKEEPDVMVKGFELQKGTIIELD</sequence>
<dbReference type="EMBL" id="ML208757">
    <property type="protein sequence ID" value="TFK60578.1"/>
    <property type="molecule type" value="Genomic_DNA"/>
</dbReference>
<accession>A0ACD3A3X5</accession>
<organism evidence="1 2">
    <name type="scientific">Pluteus cervinus</name>
    <dbReference type="NCBI Taxonomy" id="181527"/>
    <lineage>
        <taxon>Eukaryota</taxon>
        <taxon>Fungi</taxon>
        <taxon>Dikarya</taxon>
        <taxon>Basidiomycota</taxon>
        <taxon>Agaricomycotina</taxon>
        <taxon>Agaricomycetes</taxon>
        <taxon>Agaricomycetidae</taxon>
        <taxon>Agaricales</taxon>
        <taxon>Pluteineae</taxon>
        <taxon>Pluteaceae</taxon>
        <taxon>Pluteus</taxon>
    </lineage>
</organism>
<reference evidence="1 2" key="1">
    <citation type="journal article" date="2019" name="Nat. Ecol. Evol.">
        <title>Megaphylogeny resolves global patterns of mushroom evolution.</title>
        <authorList>
            <person name="Varga T."/>
            <person name="Krizsan K."/>
            <person name="Foldi C."/>
            <person name="Dima B."/>
            <person name="Sanchez-Garcia M."/>
            <person name="Sanchez-Ramirez S."/>
            <person name="Szollosi G.J."/>
            <person name="Szarkandi J.G."/>
            <person name="Papp V."/>
            <person name="Albert L."/>
            <person name="Andreopoulos W."/>
            <person name="Angelini C."/>
            <person name="Antonin V."/>
            <person name="Barry K.W."/>
            <person name="Bougher N.L."/>
            <person name="Buchanan P."/>
            <person name="Buyck B."/>
            <person name="Bense V."/>
            <person name="Catcheside P."/>
            <person name="Chovatia M."/>
            <person name="Cooper J."/>
            <person name="Damon W."/>
            <person name="Desjardin D."/>
            <person name="Finy P."/>
            <person name="Geml J."/>
            <person name="Haridas S."/>
            <person name="Hughes K."/>
            <person name="Justo A."/>
            <person name="Karasinski D."/>
            <person name="Kautmanova I."/>
            <person name="Kiss B."/>
            <person name="Kocsube S."/>
            <person name="Kotiranta H."/>
            <person name="LaButti K.M."/>
            <person name="Lechner B.E."/>
            <person name="Liimatainen K."/>
            <person name="Lipzen A."/>
            <person name="Lukacs Z."/>
            <person name="Mihaltcheva S."/>
            <person name="Morgado L.N."/>
            <person name="Niskanen T."/>
            <person name="Noordeloos M.E."/>
            <person name="Ohm R.A."/>
            <person name="Ortiz-Santana B."/>
            <person name="Ovrebo C."/>
            <person name="Racz N."/>
            <person name="Riley R."/>
            <person name="Savchenko A."/>
            <person name="Shiryaev A."/>
            <person name="Soop K."/>
            <person name="Spirin V."/>
            <person name="Szebenyi C."/>
            <person name="Tomsovsky M."/>
            <person name="Tulloss R.E."/>
            <person name="Uehling J."/>
            <person name="Grigoriev I.V."/>
            <person name="Vagvolgyi C."/>
            <person name="Papp T."/>
            <person name="Martin F.M."/>
            <person name="Miettinen O."/>
            <person name="Hibbett D.S."/>
            <person name="Nagy L.G."/>
        </authorList>
    </citation>
    <scope>NUCLEOTIDE SEQUENCE [LARGE SCALE GENOMIC DNA]</scope>
    <source>
        <strain evidence="1 2">NL-1719</strain>
    </source>
</reference>
<protein>
    <submittedName>
        <fullName evidence="1">Uncharacterized protein</fullName>
    </submittedName>
</protein>